<sequence>MKKFSSKIVAALFVLIVLVSCQQGNPKILIIGDSTSLGYTPFVKEDLKEVADVFHNPGNAQHTGTGLENIEAWIGDEKWDIIQFNWGLWDLCYRHPDSKEQGKRDKINGTITFSIDEYRNNLDSIVKLIKKKSDAKLVFVTSTYVPENEAGRYQEDVIRYNQAAIEVMKNNGVEINDIFEKSVSVHKRHGRDTNDVHYSKEGYDEIGKQISNFLKKEIE</sequence>
<dbReference type="SUPFAM" id="SSF52266">
    <property type="entry name" value="SGNH hydrolase"/>
    <property type="match status" value="1"/>
</dbReference>
<organism evidence="2 3">
    <name type="scientific">Mariniphaga anaerophila</name>
    <dbReference type="NCBI Taxonomy" id="1484053"/>
    <lineage>
        <taxon>Bacteria</taxon>
        <taxon>Pseudomonadati</taxon>
        <taxon>Bacteroidota</taxon>
        <taxon>Bacteroidia</taxon>
        <taxon>Marinilabiliales</taxon>
        <taxon>Prolixibacteraceae</taxon>
        <taxon>Mariniphaga</taxon>
    </lineage>
</organism>
<protein>
    <submittedName>
        <fullName evidence="2">Lysophospholipase L1</fullName>
    </submittedName>
</protein>
<evidence type="ECO:0000313" key="2">
    <source>
        <dbReference type="EMBL" id="SHE65180.1"/>
    </source>
</evidence>
<dbReference type="PROSITE" id="PS51257">
    <property type="entry name" value="PROKAR_LIPOPROTEIN"/>
    <property type="match status" value="1"/>
</dbReference>
<evidence type="ECO:0000256" key="1">
    <source>
        <dbReference type="SAM" id="SignalP"/>
    </source>
</evidence>
<reference evidence="2 3" key="1">
    <citation type="submission" date="2016-11" db="EMBL/GenBank/DDBJ databases">
        <authorList>
            <person name="Jaros S."/>
            <person name="Januszkiewicz K."/>
            <person name="Wedrychowicz H."/>
        </authorList>
    </citation>
    <scope>NUCLEOTIDE SEQUENCE [LARGE SCALE GENOMIC DNA]</scope>
    <source>
        <strain evidence="2 3">DSM 26910</strain>
    </source>
</reference>
<feature type="chain" id="PRO_5012793196" evidence="1">
    <location>
        <begin position="23"/>
        <end position="219"/>
    </location>
</feature>
<dbReference type="GO" id="GO:0016788">
    <property type="term" value="F:hydrolase activity, acting on ester bonds"/>
    <property type="evidence" value="ECO:0007669"/>
    <property type="project" value="UniProtKB-ARBA"/>
</dbReference>
<gene>
    <name evidence="2" type="ORF">SAMN05444274_10219</name>
</gene>
<accession>A0A1M4V8H1</accession>
<dbReference type="EMBL" id="FQUM01000002">
    <property type="protein sequence ID" value="SHE65180.1"/>
    <property type="molecule type" value="Genomic_DNA"/>
</dbReference>
<proteinExistence type="predicted"/>
<dbReference type="OrthoDB" id="978055at2"/>
<dbReference type="InterPro" id="IPR036514">
    <property type="entry name" value="SGNH_hydro_sf"/>
</dbReference>
<dbReference type="Proteomes" id="UP000184164">
    <property type="component" value="Unassembled WGS sequence"/>
</dbReference>
<name>A0A1M4V8H1_9BACT</name>
<keyword evidence="3" id="KW-1185">Reference proteome</keyword>
<dbReference type="CDD" id="cd00229">
    <property type="entry name" value="SGNH_hydrolase"/>
    <property type="match status" value="1"/>
</dbReference>
<dbReference type="STRING" id="1484053.SAMN05444274_10219"/>
<evidence type="ECO:0000313" key="3">
    <source>
        <dbReference type="Proteomes" id="UP000184164"/>
    </source>
</evidence>
<keyword evidence="1" id="KW-0732">Signal</keyword>
<dbReference type="RefSeq" id="WP_072998962.1">
    <property type="nucleotide sequence ID" value="NZ_FQUM01000002.1"/>
</dbReference>
<dbReference type="AlphaFoldDB" id="A0A1M4V8H1"/>
<dbReference type="Gene3D" id="3.40.50.1110">
    <property type="entry name" value="SGNH hydrolase"/>
    <property type="match status" value="1"/>
</dbReference>
<feature type="signal peptide" evidence="1">
    <location>
        <begin position="1"/>
        <end position="22"/>
    </location>
</feature>